<comment type="caution">
    <text evidence="1">The sequence shown here is derived from an EMBL/GenBank/DDBJ whole genome shotgun (WGS) entry which is preliminary data.</text>
</comment>
<evidence type="ECO:0000313" key="2">
    <source>
        <dbReference type="Proteomes" id="UP001442494"/>
    </source>
</evidence>
<keyword evidence="2" id="KW-1185">Reference proteome</keyword>
<dbReference type="RefSeq" id="WP_190420592.1">
    <property type="nucleotide sequence ID" value="NZ_JAMPKK010000003.1"/>
</dbReference>
<evidence type="ECO:0000313" key="1">
    <source>
        <dbReference type="EMBL" id="MEP0863401.1"/>
    </source>
</evidence>
<proteinExistence type="predicted"/>
<reference evidence="1 2" key="1">
    <citation type="submission" date="2022-04" db="EMBL/GenBank/DDBJ databases">
        <title>Positive selection, recombination, and allopatry shape intraspecific diversity of widespread and dominant cyanobacteria.</title>
        <authorList>
            <person name="Wei J."/>
            <person name="Shu W."/>
            <person name="Hu C."/>
        </authorList>
    </citation>
    <scope>NUCLEOTIDE SEQUENCE [LARGE SCALE GENOMIC DNA]</scope>
    <source>
        <strain evidence="1 2">GB2-A5</strain>
    </source>
</reference>
<sequence length="59" mass="6560">MGFYTFRLIAVILKGAVTGTKTVQKQPQDILAVAKAMAWLVEHRGNRVCEFIQEVLGLV</sequence>
<gene>
    <name evidence="1" type="ORF">NDI37_02840</name>
</gene>
<dbReference type="Proteomes" id="UP001442494">
    <property type="component" value="Unassembled WGS sequence"/>
</dbReference>
<organism evidence="1 2">
    <name type="scientific">Funiculus sociatus GB2-A5</name>
    <dbReference type="NCBI Taxonomy" id="2933946"/>
    <lineage>
        <taxon>Bacteria</taxon>
        <taxon>Bacillati</taxon>
        <taxon>Cyanobacteriota</taxon>
        <taxon>Cyanophyceae</taxon>
        <taxon>Coleofasciculales</taxon>
        <taxon>Coleofasciculaceae</taxon>
        <taxon>Funiculus</taxon>
    </lineage>
</organism>
<accession>A0ABV0JJ13</accession>
<protein>
    <submittedName>
        <fullName evidence="1">Uncharacterized protein</fullName>
    </submittedName>
</protein>
<dbReference type="EMBL" id="JAMPKK010000003">
    <property type="protein sequence ID" value="MEP0863401.1"/>
    <property type="molecule type" value="Genomic_DNA"/>
</dbReference>
<name>A0ABV0JJ13_9CYAN</name>